<comment type="similarity">
    <text evidence="2">Belongs to the EamA transporter family.</text>
</comment>
<dbReference type="Proteomes" id="UP001500752">
    <property type="component" value="Unassembled WGS sequence"/>
</dbReference>
<feature type="transmembrane region" description="Helical" evidence="6">
    <location>
        <begin position="34"/>
        <end position="54"/>
    </location>
</feature>
<comment type="caution">
    <text evidence="8">The sequence shown here is derived from an EMBL/GenBank/DDBJ whole genome shotgun (WGS) entry which is preliminary data.</text>
</comment>
<reference evidence="9" key="1">
    <citation type="journal article" date="2019" name="Int. J. Syst. Evol. Microbiol.">
        <title>The Global Catalogue of Microorganisms (GCM) 10K type strain sequencing project: providing services to taxonomists for standard genome sequencing and annotation.</title>
        <authorList>
            <consortium name="The Broad Institute Genomics Platform"/>
            <consortium name="The Broad Institute Genome Sequencing Center for Infectious Disease"/>
            <person name="Wu L."/>
            <person name="Ma J."/>
        </authorList>
    </citation>
    <scope>NUCLEOTIDE SEQUENCE [LARGE SCALE GENOMIC DNA]</scope>
    <source>
        <strain evidence="9">JCM 30742</strain>
    </source>
</reference>
<dbReference type="InterPro" id="IPR050638">
    <property type="entry name" value="AA-Vitamin_Transporters"/>
</dbReference>
<keyword evidence="3 6" id="KW-0812">Transmembrane</keyword>
<evidence type="ECO:0000256" key="5">
    <source>
        <dbReference type="ARBA" id="ARBA00023136"/>
    </source>
</evidence>
<feature type="transmembrane region" description="Helical" evidence="6">
    <location>
        <begin position="66"/>
        <end position="88"/>
    </location>
</feature>
<dbReference type="PANTHER" id="PTHR32322">
    <property type="entry name" value="INNER MEMBRANE TRANSPORTER"/>
    <property type="match status" value="1"/>
</dbReference>
<evidence type="ECO:0000256" key="3">
    <source>
        <dbReference type="ARBA" id="ARBA00022692"/>
    </source>
</evidence>
<evidence type="ECO:0000313" key="8">
    <source>
        <dbReference type="EMBL" id="GAA3704457.1"/>
    </source>
</evidence>
<keyword evidence="4 6" id="KW-1133">Transmembrane helix</keyword>
<feature type="transmembrane region" description="Helical" evidence="6">
    <location>
        <begin position="212"/>
        <end position="234"/>
    </location>
</feature>
<organism evidence="8 9">
    <name type="scientific">Arthrobacter ginkgonis</name>
    <dbReference type="NCBI Taxonomy" id="1630594"/>
    <lineage>
        <taxon>Bacteria</taxon>
        <taxon>Bacillati</taxon>
        <taxon>Actinomycetota</taxon>
        <taxon>Actinomycetes</taxon>
        <taxon>Micrococcales</taxon>
        <taxon>Micrococcaceae</taxon>
        <taxon>Arthrobacter</taxon>
    </lineage>
</organism>
<dbReference type="EMBL" id="BAABEO010000036">
    <property type="protein sequence ID" value="GAA3704457.1"/>
    <property type="molecule type" value="Genomic_DNA"/>
</dbReference>
<feature type="transmembrane region" description="Helical" evidence="6">
    <location>
        <begin position="184"/>
        <end position="206"/>
    </location>
</feature>
<feature type="domain" description="EamA" evidence="7">
    <location>
        <begin position="11"/>
        <end position="139"/>
    </location>
</feature>
<name>A0ABP7DKA3_9MICC</name>
<dbReference type="InterPro" id="IPR037185">
    <property type="entry name" value="EmrE-like"/>
</dbReference>
<evidence type="ECO:0000256" key="1">
    <source>
        <dbReference type="ARBA" id="ARBA00004141"/>
    </source>
</evidence>
<protein>
    <submittedName>
        <fullName evidence="8">DMT family transporter</fullName>
    </submittedName>
</protein>
<keyword evidence="5 6" id="KW-0472">Membrane</keyword>
<feature type="transmembrane region" description="Helical" evidence="6">
    <location>
        <begin position="152"/>
        <end position="172"/>
    </location>
</feature>
<evidence type="ECO:0000313" key="9">
    <source>
        <dbReference type="Proteomes" id="UP001500752"/>
    </source>
</evidence>
<feature type="transmembrane region" description="Helical" evidence="6">
    <location>
        <begin position="94"/>
        <end position="113"/>
    </location>
</feature>
<accession>A0ABP7DKA3</accession>
<keyword evidence="9" id="KW-1185">Reference proteome</keyword>
<evidence type="ECO:0000256" key="4">
    <source>
        <dbReference type="ARBA" id="ARBA00022989"/>
    </source>
</evidence>
<evidence type="ECO:0000256" key="6">
    <source>
        <dbReference type="SAM" id="Phobius"/>
    </source>
</evidence>
<dbReference type="InterPro" id="IPR000620">
    <property type="entry name" value="EamA_dom"/>
</dbReference>
<evidence type="ECO:0000259" key="7">
    <source>
        <dbReference type="Pfam" id="PF00892"/>
    </source>
</evidence>
<gene>
    <name evidence="8" type="ORF">GCM10023081_45920</name>
</gene>
<comment type="subcellular location">
    <subcellularLocation>
        <location evidence="1">Membrane</location>
        <topology evidence="1">Multi-pass membrane protein</topology>
    </subcellularLocation>
</comment>
<dbReference type="PANTHER" id="PTHR32322:SF2">
    <property type="entry name" value="EAMA DOMAIN-CONTAINING PROTEIN"/>
    <property type="match status" value="1"/>
</dbReference>
<proteinExistence type="inferred from homology"/>
<sequence>MAAWGTTVRFLALGAAWGTSFLFMRVAVQGLSPGQVVLSRLALGGLVLNLLLVLMRRPWPRQRKLWMHLAVTGIIGCVVPFLLFAWAAGRIPSGLSSVLNAATPLATAAVTLAATRQEKVGLRRILGLCVGALGILLVLSPWRFYAGGGVDLWGQLACLVAVLCFGVAFSYTRKYVSPYGADPIAVPATQMLLATAAMLVLAPFVALGEMRLTAPVAASIILLGVVGTGLAYVWNFRIIAEWVPLPPRPSRT</sequence>
<dbReference type="Pfam" id="PF00892">
    <property type="entry name" value="EamA"/>
    <property type="match status" value="1"/>
</dbReference>
<feature type="transmembrane region" description="Helical" evidence="6">
    <location>
        <begin position="125"/>
        <end position="146"/>
    </location>
</feature>
<dbReference type="SUPFAM" id="SSF103481">
    <property type="entry name" value="Multidrug resistance efflux transporter EmrE"/>
    <property type="match status" value="1"/>
</dbReference>
<evidence type="ECO:0000256" key="2">
    <source>
        <dbReference type="ARBA" id="ARBA00007362"/>
    </source>
</evidence>